<name>B7KMG4_GLOC7</name>
<dbReference type="AlphaFoldDB" id="B7KMG4"/>
<evidence type="ECO:0000313" key="2">
    <source>
        <dbReference type="EMBL" id="ACK73986.1"/>
    </source>
</evidence>
<keyword evidence="3" id="KW-1185">Reference proteome</keyword>
<evidence type="ECO:0000256" key="1">
    <source>
        <dbReference type="SAM" id="SignalP"/>
    </source>
</evidence>
<accession>B7KMG4</accession>
<feature type="chain" id="PRO_5002859095" evidence="1">
    <location>
        <begin position="24"/>
        <end position="193"/>
    </location>
</feature>
<proteinExistence type="predicted"/>
<dbReference type="EMBL" id="CP001293">
    <property type="protein sequence ID" value="ACK73986.1"/>
    <property type="molecule type" value="Genomic_DNA"/>
</dbReference>
<dbReference type="KEGG" id="cyc:PCC7424_5408"/>
<keyword evidence="2" id="KW-0614">Plasmid</keyword>
<dbReference type="HOGENOM" id="CLU_1633722_0_0_3"/>
<dbReference type="Proteomes" id="UP000002384">
    <property type="component" value="Plasmid pP742402"/>
</dbReference>
<gene>
    <name evidence="2" type="ordered locus">PCC7424_5408</name>
</gene>
<reference evidence="3" key="1">
    <citation type="journal article" date="2011" name="MBio">
        <title>Novel metabolic attributes of the genus Cyanothece, comprising a group of unicellular nitrogen-fixing Cyanobacteria.</title>
        <authorList>
            <person name="Bandyopadhyay A."/>
            <person name="Elvitigala T."/>
            <person name="Welsh E."/>
            <person name="Stockel J."/>
            <person name="Liberton M."/>
            <person name="Min H."/>
            <person name="Sherman L.A."/>
            <person name="Pakrasi H.B."/>
        </authorList>
    </citation>
    <scope>NUCLEOTIDE SEQUENCE [LARGE SCALE GENOMIC DNA]</scope>
    <source>
        <strain evidence="3">PCC 7424</strain>
        <plasmid evidence="3">pP742402</plasmid>
    </source>
</reference>
<feature type="signal peptide" evidence="1">
    <location>
        <begin position="1"/>
        <end position="23"/>
    </location>
</feature>
<organism evidence="2 3">
    <name type="scientific">Gloeothece citriformis (strain PCC 7424)</name>
    <name type="common">Cyanothece sp. (strain PCC 7424)</name>
    <dbReference type="NCBI Taxonomy" id="65393"/>
    <lineage>
        <taxon>Bacteria</taxon>
        <taxon>Bacillati</taxon>
        <taxon>Cyanobacteriota</taxon>
        <taxon>Cyanophyceae</taxon>
        <taxon>Oscillatoriophycideae</taxon>
        <taxon>Chroococcales</taxon>
        <taxon>Aphanothecaceae</taxon>
        <taxon>Gloeothece</taxon>
        <taxon>Gloeothece citriformis</taxon>
    </lineage>
</organism>
<keyword evidence="1" id="KW-0732">Signal</keyword>
<sequence>MKILPINLFTVSALILSGSPLLSGTTQALKSAQIFSDLFIAQSSSQSISALRSGFYYATGTLFNYSRREILKNSNGRICMKVVEGPQNHLTTQQEDIIVSSLSSRQGKLYLDATNTEVEVYTPPELRRMFEWAQPETPVAFMDTVNQAALWEFIDSKPAQGSTAEQNKIMQECVQSRAQYIRRFKGHLIRGRS</sequence>
<geneLocation type="plasmid" evidence="2 3">
    <name>pP742402</name>
</geneLocation>
<evidence type="ECO:0000313" key="3">
    <source>
        <dbReference type="Proteomes" id="UP000002384"/>
    </source>
</evidence>
<protein>
    <submittedName>
        <fullName evidence="2">Uncharacterized protein</fullName>
    </submittedName>
</protein>